<comment type="caution">
    <text evidence="1">The sequence shown here is derived from an EMBL/GenBank/DDBJ whole genome shotgun (WGS) entry which is preliminary data.</text>
</comment>
<dbReference type="AlphaFoldDB" id="A0AA87ZJ77"/>
<name>A0AA87ZJ77_FICCA</name>
<keyword evidence="2" id="KW-1185">Reference proteome</keyword>
<dbReference type="Proteomes" id="UP001187192">
    <property type="component" value="Unassembled WGS sequence"/>
</dbReference>
<organism evidence="1 2">
    <name type="scientific">Ficus carica</name>
    <name type="common">Common fig</name>
    <dbReference type="NCBI Taxonomy" id="3494"/>
    <lineage>
        <taxon>Eukaryota</taxon>
        <taxon>Viridiplantae</taxon>
        <taxon>Streptophyta</taxon>
        <taxon>Embryophyta</taxon>
        <taxon>Tracheophyta</taxon>
        <taxon>Spermatophyta</taxon>
        <taxon>Magnoliopsida</taxon>
        <taxon>eudicotyledons</taxon>
        <taxon>Gunneridae</taxon>
        <taxon>Pentapetalae</taxon>
        <taxon>rosids</taxon>
        <taxon>fabids</taxon>
        <taxon>Rosales</taxon>
        <taxon>Moraceae</taxon>
        <taxon>Ficeae</taxon>
        <taxon>Ficus</taxon>
    </lineage>
</organism>
<sequence length="69" mass="7716">MTGDHGLSKAKLWGKYPRTYSNRMTFATVKASNNFALVILREQDTHLQSISLKNALPCLKDGSTMNLCK</sequence>
<reference evidence="1" key="1">
    <citation type="submission" date="2023-07" db="EMBL/GenBank/DDBJ databases">
        <title>draft genome sequence of fig (Ficus carica).</title>
        <authorList>
            <person name="Takahashi T."/>
            <person name="Nishimura K."/>
        </authorList>
    </citation>
    <scope>NUCLEOTIDE SEQUENCE</scope>
</reference>
<proteinExistence type="predicted"/>
<gene>
    <name evidence="1" type="ORF">TIFTF001_004966</name>
</gene>
<evidence type="ECO:0000313" key="2">
    <source>
        <dbReference type="Proteomes" id="UP001187192"/>
    </source>
</evidence>
<protein>
    <submittedName>
        <fullName evidence="1">Uncharacterized protein</fullName>
    </submittedName>
</protein>
<evidence type="ECO:0000313" key="1">
    <source>
        <dbReference type="EMBL" id="GMN34892.1"/>
    </source>
</evidence>
<accession>A0AA87ZJ77</accession>
<dbReference type="EMBL" id="BTGU01000005">
    <property type="protein sequence ID" value="GMN34892.1"/>
    <property type="molecule type" value="Genomic_DNA"/>
</dbReference>